<dbReference type="AlphaFoldDB" id="V4NXW6"/>
<dbReference type="EMBL" id="KI517385">
    <property type="protein sequence ID" value="ESQ51776.1"/>
    <property type="molecule type" value="Genomic_DNA"/>
</dbReference>
<protein>
    <submittedName>
        <fullName evidence="1">Uncharacterized protein</fullName>
    </submittedName>
</protein>
<dbReference type="Gramene" id="ESQ51776">
    <property type="protein sequence ID" value="ESQ51776"/>
    <property type="gene ID" value="EUTSA_v10017508mg"/>
</dbReference>
<reference evidence="1 2" key="1">
    <citation type="journal article" date="2013" name="Front. Plant Sci.">
        <title>The Reference Genome of the Halophytic Plant Eutrema salsugineum.</title>
        <authorList>
            <person name="Yang R."/>
            <person name="Jarvis D.E."/>
            <person name="Chen H."/>
            <person name="Beilstein M.A."/>
            <person name="Grimwood J."/>
            <person name="Jenkins J."/>
            <person name="Shu S."/>
            <person name="Prochnik S."/>
            <person name="Xin M."/>
            <person name="Ma C."/>
            <person name="Schmutz J."/>
            <person name="Wing R.A."/>
            <person name="Mitchell-Olds T."/>
            <person name="Schumaker K.S."/>
            <person name="Wang X."/>
        </authorList>
    </citation>
    <scope>NUCLEOTIDE SEQUENCE [LARGE SCALE GENOMIC DNA]</scope>
</reference>
<dbReference type="Proteomes" id="UP000030689">
    <property type="component" value="Unassembled WGS sequence"/>
</dbReference>
<keyword evidence="2" id="KW-1185">Reference proteome</keyword>
<name>V4NXW6_EUTSA</name>
<organism evidence="1 2">
    <name type="scientific">Eutrema salsugineum</name>
    <name type="common">Saltwater cress</name>
    <name type="synonym">Sisymbrium salsugineum</name>
    <dbReference type="NCBI Taxonomy" id="72664"/>
    <lineage>
        <taxon>Eukaryota</taxon>
        <taxon>Viridiplantae</taxon>
        <taxon>Streptophyta</taxon>
        <taxon>Embryophyta</taxon>
        <taxon>Tracheophyta</taxon>
        <taxon>Spermatophyta</taxon>
        <taxon>Magnoliopsida</taxon>
        <taxon>eudicotyledons</taxon>
        <taxon>Gunneridae</taxon>
        <taxon>Pentapetalae</taxon>
        <taxon>rosids</taxon>
        <taxon>malvids</taxon>
        <taxon>Brassicales</taxon>
        <taxon>Brassicaceae</taxon>
        <taxon>Eutremeae</taxon>
        <taxon>Eutrema</taxon>
    </lineage>
</organism>
<evidence type="ECO:0000313" key="2">
    <source>
        <dbReference type="Proteomes" id="UP000030689"/>
    </source>
</evidence>
<accession>V4NXW6</accession>
<sequence length="54" mass="6300">MVIVLPVGDNKKKRKITIYSPLLNEQHSRRSNKLPEDKRCNSSNLVTKYGTWRS</sequence>
<dbReference type="KEGG" id="eus:EUTSA_v10017508mg"/>
<gene>
    <name evidence="1" type="ORF">EUTSA_v10017508mg</name>
</gene>
<proteinExistence type="predicted"/>
<evidence type="ECO:0000313" key="1">
    <source>
        <dbReference type="EMBL" id="ESQ51776.1"/>
    </source>
</evidence>